<dbReference type="AlphaFoldDB" id="A0A4Y7TNW0"/>
<evidence type="ECO:0008006" key="7">
    <source>
        <dbReference type="Google" id="ProtNLM"/>
    </source>
</evidence>
<evidence type="ECO:0000256" key="1">
    <source>
        <dbReference type="ARBA" id="ARBA00006640"/>
    </source>
</evidence>
<accession>A0A4Y7TNW0</accession>
<dbReference type="GO" id="GO:0003735">
    <property type="term" value="F:structural constituent of ribosome"/>
    <property type="evidence" value="ECO:0007669"/>
    <property type="project" value="InterPro"/>
</dbReference>
<dbReference type="GO" id="GO:0005763">
    <property type="term" value="C:mitochondrial small ribosomal subunit"/>
    <property type="evidence" value="ECO:0007669"/>
    <property type="project" value="TreeGrafter"/>
</dbReference>
<reference evidence="5 6" key="1">
    <citation type="journal article" date="2019" name="Nat. Ecol. Evol.">
        <title>Megaphylogeny resolves global patterns of mushroom evolution.</title>
        <authorList>
            <person name="Varga T."/>
            <person name="Krizsan K."/>
            <person name="Foldi C."/>
            <person name="Dima B."/>
            <person name="Sanchez-Garcia M."/>
            <person name="Sanchez-Ramirez S."/>
            <person name="Szollosi G.J."/>
            <person name="Szarkandi J.G."/>
            <person name="Papp V."/>
            <person name="Albert L."/>
            <person name="Andreopoulos W."/>
            <person name="Angelini C."/>
            <person name="Antonin V."/>
            <person name="Barry K.W."/>
            <person name="Bougher N.L."/>
            <person name="Buchanan P."/>
            <person name="Buyck B."/>
            <person name="Bense V."/>
            <person name="Catcheside P."/>
            <person name="Chovatia M."/>
            <person name="Cooper J."/>
            <person name="Damon W."/>
            <person name="Desjardin D."/>
            <person name="Finy P."/>
            <person name="Geml J."/>
            <person name="Haridas S."/>
            <person name="Hughes K."/>
            <person name="Justo A."/>
            <person name="Karasinski D."/>
            <person name="Kautmanova I."/>
            <person name="Kiss B."/>
            <person name="Kocsube S."/>
            <person name="Kotiranta H."/>
            <person name="LaButti K.M."/>
            <person name="Lechner B.E."/>
            <person name="Liimatainen K."/>
            <person name="Lipzen A."/>
            <person name="Lukacs Z."/>
            <person name="Mihaltcheva S."/>
            <person name="Morgado L.N."/>
            <person name="Niskanen T."/>
            <person name="Noordeloos M.E."/>
            <person name="Ohm R.A."/>
            <person name="Ortiz-Santana B."/>
            <person name="Ovrebo C."/>
            <person name="Racz N."/>
            <person name="Riley R."/>
            <person name="Savchenko A."/>
            <person name="Shiryaev A."/>
            <person name="Soop K."/>
            <person name="Spirin V."/>
            <person name="Szebenyi C."/>
            <person name="Tomsovsky M."/>
            <person name="Tulloss R.E."/>
            <person name="Uehling J."/>
            <person name="Grigoriev I.V."/>
            <person name="Vagvolgyi C."/>
            <person name="Papp T."/>
            <person name="Martin F.M."/>
            <person name="Miettinen O."/>
            <person name="Hibbett D.S."/>
            <person name="Nagy L.G."/>
        </authorList>
    </citation>
    <scope>NUCLEOTIDE SEQUENCE [LARGE SCALE GENOMIC DNA]</scope>
    <source>
        <strain evidence="5 6">FP101781</strain>
    </source>
</reference>
<protein>
    <recommendedName>
        <fullName evidence="7">Ribosomal protein S21</fullName>
    </recommendedName>
</protein>
<dbReference type="PANTHER" id="PTHR41237">
    <property type="entry name" value="37S RIBOSOMAL PROTEIN MRP21, MITOCHONDRIAL"/>
    <property type="match status" value="1"/>
</dbReference>
<dbReference type="STRING" id="71717.A0A4Y7TNW0"/>
<sequence>MDAMWKEQSKNALSEAERQPPAHAYSGRSVRVHPGRVGEAIRNLDLTLARNRVRYYLRLQQRHEKRGEKLRRLKSERWRKQFANEVRKKVQLVTKIRSRGA</sequence>
<organism evidence="5 6">
    <name type="scientific">Coprinellus micaceus</name>
    <name type="common">Glistening ink-cap mushroom</name>
    <name type="synonym">Coprinus micaceus</name>
    <dbReference type="NCBI Taxonomy" id="71717"/>
    <lineage>
        <taxon>Eukaryota</taxon>
        <taxon>Fungi</taxon>
        <taxon>Dikarya</taxon>
        <taxon>Basidiomycota</taxon>
        <taxon>Agaricomycotina</taxon>
        <taxon>Agaricomycetes</taxon>
        <taxon>Agaricomycetidae</taxon>
        <taxon>Agaricales</taxon>
        <taxon>Agaricineae</taxon>
        <taxon>Psathyrellaceae</taxon>
        <taxon>Coprinellus</taxon>
    </lineage>
</organism>
<dbReference type="OrthoDB" id="2501249at2759"/>
<evidence type="ECO:0000256" key="3">
    <source>
        <dbReference type="ARBA" id="ARBA00023274"/>
    </source>
</evidence>
<dbReference type="Proteomes" id="UP000298030">
    <property type="component" value="Unassembled WGS sequence"/>
</dbReference>
<dbReference type="InterPro" id="IPR001911">
    <property type="entry name" value="Ribosomal_bS21"/>
</dbReference>
<gene>
    <name evidence="5" type="ORF">FA13DRAFT_1787364</name>
</gene>
<name>A0A4Y7TNW0_COPMI</name>
<evidence type="ECO:0000256" key="4">
    <source>
        <dbReference type="SAM" id="MobiDB-lite"/>
    </source>
</evidence>
<comment type="similarity">
    <text evidence="1">Belongs to the bacterial ribosomal protein bS21 family.</text>
</comment>
<feature type="region of interest" description="Disordered" evidence="4">
    <location>
        <begin position="1"/>
        <end position="30"/>
    </location>
</feature>
<proteinExistence type="inferred from homology"/>
<dbReference type="InterPro" id="IPR052837">
    <property type="entry name" value="Mitoribosomal_bS21"/>
</dbReference>
<evidence type="ECO:0000256" key="2">
    <source>
        <dbReference type="ARBA" id="ARBA00022980"/>
    </source>
</evidence>
<dbReference type="Pfam" id="PF01165">
    <property type="entry name" value="Ribosomal_S21"/>
    <property type="match status" value="1"/>
</dbReference>
<keyword evidence="3" id="KW-0687">Ribonucleoprotein</keyword>
<comment type="caution">
    <text evidence="5">The sequence shown here is derived from an EMBL/GenBank/DDBJ whole genome shotgun (WGS) entry which is preliminary data.</text>
</comment>
<dbReference type="GO" id="GO:0070124">
    <property type="term" value="P:mitochondrial translational initiation"/>
    <property type="evidence" value="ECO:0007669"/>
    <property type="project" value="TreeGrafter"/>
</dbReference>
<keyword evidence="6" id="KW-1185">Reference proteome</keyword>
<evidence type="ECO:0000313" key="5">
    <source>
        <dbReference type="EMBL" id="TEB35897.1"/>
    </source>
</evidence>
<dbReference type="EMBL" id="QPFP01000006">
    <property type="protein sequence ID" value="TEB35897.1"/>
    <property type="molecule type" value="Genomic_DNA"/>
</dbReference>
<keyword evidence="2" id="KW-0689">Ribosomal protein</keyword>
<feature type="compositionally biased region" description="Basic and acidic residues" evidence="4">
    <location>
        <begin position="1"/>
        <end position="20"/>
    </location>
</feature>
<evidence type="ECO:0000313" key="6">
    <source>
        <dbReference type="Proteomes" id="UP000298030"/>
    </source>
</evidence>
<dbReference type="PANTHER" id="PTHR41237:SF1">
    <property type="entry name" value="SMALL RIBOSOMAL SUBUNIT PROTEIN BS21M"/>
    <property type="match status" value="1"/>
</dbReference>